<proteinExistence type="predicted"/>
<name>A0A0E9PSR2_ANGAN</name>
<accession>A0A0E9PSR2</accession>
<dbReference type="EMBL" id="GBXM01101038">
    <property type="protein sequence ID" value="JAH07539.1"/>
    <property type="molecule type" value="Transcribed_RNA"/>
</dbReference>
<organism evidence="1">
    <name type="scientific">Anguilla anguilla</name>
    <name type="common">European freshwater eel</name>
    <name type="synonym">Muraena anguilla</name>
    <dbReference type="NCBI Taxonomy" id="7936"/>
    <lineage>
        <taxon>Eukaryota</taxon>
        <taxon>Metazoa</taxon>
        <taxon>Chordata</taxon>
        <taxon>Craniata</taxon>
        <taxon>Vertebrata</taxon>
        <taxon>Euteleostomi</taxon>
        <taxon>Actinopterygii</taxon>
        <taxon>Neopterygii</taxon>
        <taxon>Teleostei</taxon>
        <taxon>Anguilliformes</taxon>
        <taxon>Anguillidae</taxon>
        <taxon>Anguilla</taxon>
    </lineage>
</organism>
<protein>
    <submittedName>
        <fullName evidence="1">Uncharacterized protein</fullName>
    </submittedName>
</protein>
<reference evidence="1" key="2">
    <citation type="journal article" date="2015" name="Fish Shellfish Immunol.">
        <title>Early steps in the European eel (Anguilla anguilla)-Vibrio vulnificus interaction in the gills: Role of the RtxA13 toxin.</title>
        <authorList>
            <person name="Callol A."/>
            <person name="Pajuelo D."/>
            <person name="Ebbesson L."/>
            <person name="Teles M."/>
            <person name="MacKenzie S."/>
            <person name="Amaro C."/>
        </authorList>
    </citation>
    <scope>NUCLEOTIDE SEQUENCE</scope>
</reference>
<evidence type="ECO:0000313" key="1">
    <source>
        <dbReference type="EMBL" id="JAH07539.1"/>
    </source>
</evidence>
<sequence>MYHVEYYILTGMSISEKCIIYRNFFLYLSSKNHPPATHSLGISALSIHSK</sequence>
<dbReference type="AlphaFoldDB" id="A0A0E9PSR2"/>
<reference evidence="1" key="1">
    <citation type="submission" date="2014-11" db="EMBL/GenBank/DDBJ databases">
        <authorList>
            <person name="Amaro Gonzalez C."/>
        </authorList>
    </citation>
    <scope>NUCLEOTIDE SEQUENCE</scope>
</reference>